<evidence type="ECO:0000313" key="1">
    <source>
        <dbReference type="EMBL" id="MBO0351308.1"/>
    </source>
</evidence>
<dbReference type="RefSeq" id="WP_207089754.1">
    <property type="nucleotide sequence ID" value="NZ_JAFLQW010000524.1"/>
</dbReference>
<dbReference type="EMBL" id="JAFLQW010000524">
    <property type="protein sequence ID" value="MBO0351308.1"/>
    <property type="molecule type" value="Genomic_DNA"/>
</dbReference>
<accession>A0ABS3FX52</accession>
<proteinExistence type="predicted"/>
<comment type="caution">
    <text evidence="1">The sequence shown here is derived from an EMBL/GenBank/DDBJ whole genome shotgun (WGS) entry which is preliminary data.</text>
</comment>
<sequence length="74" mass="8679">MAITRTEAKQLLERLIFDEEPPREWVQDVWEMSPTLGETAAKLWDVYEAIIECCPEEKLENLLHSLYQASLEDL</sequence>
<keyword evidence="2" id="KW-1185">Reference proteome</keyword>
<dbReference type="Proteomes" id="UP000664844">
    <property type="component" value="Unassembled WGS sequence"/>
</dbReference>
<protein>
    <submittedName>
        <fullName evidence="1">Uncharacterized protein</fullName>
    </submittedName>
</protein>
<organism evidence="1 2">
    <name type="scientific">Phormidium pseudopriestleyi FRX01</name>
    <dbReference type="NCBI Taxonomy" id="1759528"/>
    <lineage>
        <taxon>Bacteria</taxon>
        <taxon>Bacillati</taxon>
        <taxon>Cyanobacteriota</taxon>
        <taxon>Cyanophyceae</taxon>
        <taxon>Oscillatoriophycideae</taxon>
        <taxon>Oscillatoriales</taxon>
        <taxon>Oscillatoriaceae</taxon>
        <taxon>Phormidium</taxon>
    </lineage>
</organism>
<evidence type="ECO:0000313" key="2">
    <source>
        <dbReference type="Proteomes" id="UP000664844"/>
    </source>
</evidence>
<gene>
    <name evidence="1" type="ORF">J0895_19955</name>
</gene>
<reference evidence="1 2" key="1">
    <citation type="submission" date="2021-03" db="EMBL/GenBank/DDBJ databases">
        <title>Metabolic Capacity of the Antarctic Cyanobacterium Phormidium pseudopriestleyi that Sustains Oxygenic Photosynthesis in the Presence of Hydrogen Sulfide.</title>
        <authorList>
            <person name="Lumian J.E."/>
            <person name="Jungblut A.D."/>
            <person name="Dillon M.L."/>
            <person name="Hawes I."/>
            <person name="Doran P.T."/>
            <person name="Mackey T.J."/>
            <person name="Dick G.J."/>
            <person name="Grettenberger C.L."/>
            <person name="Sumner D.Y."/>
        </authorList>
    </citation>
    <scope>NUCLEOTIDE SEQUENCE [LARGE SCALE GENOMIC DNA]</scope>
    <source>
        <strain evidence="1 2">FRX01</strain>
    </source>
</reference>
<name>A0ABS3FX52_9CYAN</name>